<feature type="compositionally biased region" description="Polar residues" evidence="1">
    <location>
        <begin position="538"/>
        <end position="551"/>
    </location>
</feature>
<feature type="region of interest" description="Disordered" evidence="1">
    <location>
        <begin position="1387"/>
        <end position="1530"/>
    </location>
</feature>
<evidence type="ECO:0000313" key="3">
    <source>
        <dbReference type="Proteomes" id="UP000724874"/>
    </source>
</evidence>
<feature type="compositionally biased region" description="Low complexity" evidence="1">
    <location>
        <begin position="1420"/>
        <end position="1436"/>
    </location>
</feature>
<feature type="compositionally biased region" description="Polar residues" evidence="1">
    <location>
        <begin position="798"/>
        <end position="828"/>
    </location>
</feature>
<feature type="compositionally biased region" description="Low complexity" evidence="1">
    <location>
        <begin position="331"/>
        <end position="340"/>
    </location>
</feature>
<feature type="region of interest" description="Disordered" evidence="1">
    <location>
        <begin position="1134"/>
        <end position="1174"/>
    </location>
</feature>
<feature type="compositionally biased region" description="Basic and acidic residues" evidence="1">
    <location>
        <begin position="630"/>
        <end position="640"/>
    </location>
</feature>
<feature type="compositionally biased region" description="Gly residues" evidence="1">
    <location>
        <begin position="61"/>
        <end position="73"/>
    </location>
</feature>
<evidence type="ECO:0000313" key="2">
    <source>
        <dbReference type="EMBL" id="KAF8888707.1"/>
    </source>
</evidence>
<feature type="region of interest" description="Disordered" evidence="1">
    <location>
        <begin position="964"/>
        <end position="1045"/>
    </location>
</feature>
<feature type="region of interest" description="Disordered" evidence="1">
    <location>
        <begin position="791"/>
        <end position="917"/>
    </location>
</feature>
<feature type="compositionally biased region" description="Basic and acidic residues" evidence="1">
    <location>
        <begin position="171"/>
        <end position="258"/>
    </location>
</feature>
<feature type="compositionally biased region" description="Basic and acidic residues" evidence="1">
    <location>
        <begin position="964"/>
        <end position="993"/>
    </location>
</feature>
<feature type="compositionally biased region" description="Basic and acidic residues" evidence="1">
    <location>
        <begin position="1134"/>
        <end position="1153"/>
    </location>
</feature>
<feature type="region of interest" description="Disordered" evidence="1">
    <location>
        <begin position="464"/>
        <end position="671"/>
    </location>
</feature>
<keyword evidence="3" id="KW-1185">Reference proteome</keyword>
<feature type="compositionally biased region" description="Polar residues" evidence="1">
    <location>
        <begin position="373"/>
        <end position="391"/>
    </location>
</feature>
<feature type="compositionally biased region" description="Polar residues" evidence="1">
    <location>
        <begin position="1561"/>
        <end position="1587"/>
    </location>
</feature>
<feature type="compositionally biased region" description="Basic and acidic residues" evidence="1">
    <location>
        <begin position="83"/>
        <end position="98"/>
    </location>
</feature>
<gene>
    <name evidence="2" type="ORF">CPB84DRAFT_1786008</name>
</gene>
<proteinExistence type="predicted"/>
<feature type="region of interest" description="Disordered" evidence="1">
    <location>
        <begin position="1224"/>
        <end position="1244"/>
    </location>
</feature>
<feature type="compositionally biased region" description="Low complexity" evidence="1">
    <location>
        <begin position="1388"/>
        <end position="1402"/>
    </location>
</feature>
<feature type="region of interest" description="Disordered" evidence="1">
    <location>
        <begin position="331"/>
        <end position="397"/>
    </location>
</feature>
<feature type="compositionally biased region" description="Low complexity" evidence="1">
    <location>
        <begin position="1509"/>
        <end position="1530"/>
    </location>
</feature>
<feature type="compositionally biased region" description="Low complexity" evidence="1">
    <location>
        <begin position="641"/>
        <end position="653"/>
    </location>
</feature>
<dbReference type="OrthoDB" id="3225203at2759"/>
<feature type="compositionally biased region" description="Basic and acidic residues" evidence="1">
    <location>
        <begin position="1446"/>
        <end position="1472"/>
    </location>
</feature>
<feature type="compositionally biased region" description="Low complexity" evidence="1">
    <location>
        <begin position="701"/>
        <end position="711"/>
    </location>
</feature>
<feature type="compositionally biased region" description="Low complexity" evidence="1">
    <location>
        <begin position="596"/>
        <end position="607"/>
    </location>
</feature>
<dbReference type="PANTHER" id="PTHR36812">
    <property type="entry name" value="NEUROFILAMENT TRIPLET M PROTEIN-LIKE PROTEIN"/>
    <property type="match status" value="1"/>
</dbReference>
<feature type="region of interest" description="Disordered" evidence="1">
    <location>
        <begin position="701"/>
        <end position="752"/>
    </location>
</feature>
<dbReference type="Proteomes" id="UP000724874">
    <property type="component" value="Unassembled WGS sequence"/>
</dbReference>
<feature type="compositionally biased region" description="Polar residues" evidence="1">
    <location>
        <begin position="1498"/>
        <end position="1508"/>
    </location>
</feature>
<dbReference type="PANTHER" id="PTHR36812:SF9">
    <property type="entry name" value="MYB-LIKE PROTEIN X ISOFORM X1"/>
    <property type="match status" value="1"/>
</dbReference>
<feature type="region of interest" description="Disordered" evidence="1">
    <location>
        <begin position="46"/>
        <end position="129"/>
    </location>
</feature>
<feature type="compositionally biased region" description="Low complexity" evidence="1">
    <location>
        <begin position="873"/>
        <end position="886"/>
    </location>
</feature>
<feature type="compositionally biased region" description="Acidic residues" evidence="1">
    <location>
        <begin position="994"/>
        <end position="1027"/>
    </location>
</feature>
<sequence length="1624" mass="173928">MEERYVVIKDGVVNLFKSRDDLAPTHRLPLNNLLSLRDASHVLPIVNNRNTRSSDDPTVNGGTGTGTGTGTGGPPSPAATATGRDRDKDKDRDRDGAQRKRRSTSLPRMGLPPLKIQTRRKRTRTSSDARSSLFLLLKIQLQRHPKSGSGSRTDVDERSRASSSTRTRTRTWKEKEKEKEKGKGKEKEKGKGKEGEKEKGKAKEKEKEREVGETSSSKGKEREREDREHRDRERQRQREKEKAQRDERTFIPASKEEAEAAGMKIVCAKFRHLRPWDKEYLDRELASLVNPAARMAAAAAAAAGAGATASSNTLGTPGGAVASSAVSALSGSSSALSGGSTPRYTSTGPSLAGSTVTDGPSPGSGERLKHSRNITNNSSNHPYQQSTSAISAISGPPRKSSFPTLVGLLGSSASTSASASASAAGSSLTLAPSSVLVLHSVTSGSSSMGAAGGAAASPIVSLFGKDKDKDKAGDGSATTDKEERKREEKERKAREKEQKALEKEKKKAAKRKEREETGDEDDGLRLIPKREVVRESMDTQATVTASLSSPQPIAAAPSNRAQAALSEDQQQDKPHDPHPPIPPNRPKLTLSPVKDPSASTSASAPPTDQVSIPKDPETTNVNEDDAEVDPEQHSPGHHSDSGSSSRSLSSPSGEDFDDEFGIGVSGYRRDRMGYRYGGKLEKEKEAGRVAGSAAAGVAPALPAPASALTPADQDVRGVQSRVGGAEKGPARRDVSQTRSTQSQPQRRLRKREDERGEWIVLDMGNEQAYNSMLRVLHRCFAQPLTSTFVNPSIGDRQPASSCTAPPAQTRSPLNSPTQSTFWSTTTLVGGTGSDARSVVSERTKSLRTVDSFSSIHGRPSTTSSDTDDESVHANPAQAPNNQAQDPSSVLVGTSTQSRAEHPPILQTSSKPPKRGALAPALHYPEWRLEIVRQAGRPLDLALNGLNAEMDERDIRARMKVWEERERRRRELEEQEAQRMDEMRMRELQERVGGEEDAEEGDDDEEEEEEEESSEDESDDGDSGDDEQQPTGFDEEQRRMSAISHVSTLNAMQMNAAAAAAIANRPSAATNDQTFVLDEGDDHDAPGPSAAHVEDELAARYSFQYGHEDEEDAIALDSDEESETEWLAWVTDLPRQRAEREKERKRLEQERQQRQLEVPLSPMDHPSQLPSSHNGSETNLVVHVERSLSESRMSFNGSIRSGQAEERRQVVESRRMMEPTATSTFIRISTPPPPPSVLPVPQPTSAAASGVGLQNLLSQASTSSISAGPNVPPISINLGSFSPESDATDGYRDAPSSSTTPPSAGVHYQAKLIRAKTHSRAPLSRLHHSTSMPFAAAPAAAPSALAVSGGSSPMRSVSASISNSTTTGRAQHPIQQIEAETDLMIKQNSTRMSSSPAPSSYTSHTHVSAGTGASVPGGFASGSSPSRTMPGSSSESRMGASMLVKPHAPERRGVLRKRLSDLGKQISGDEKDGSPTSKSKKPKLSLAGLGGGGSSSHSQANNQPQQGLRSPSISNASSSAGSGSSGTMASAKALLRRVRSGSSLRMDMHTEEHESPVGSNHPVPNSPTSAAFSSSGGSNVMMTENASRGGSWGRETSPEHSRKRKGPVERLVQGLDSALEFRDGR</sequence>
<dbReference type="EMBL" id="JADNYJ010000083">
    <property type="protein sequence ID" value="KAF8888707.1"/>
    <property type="molecule type" value="Genomic_DNA"/>
</dbReference>
<feature type="compositionally biased region" description="Low complexity" evidence="1">
    <location>
        <begin position="736"/>
        <end position="745"/>
    </location>
</feature>
<name>A0A9P5NJF2_GYMJU</name>
<evidence type="ECO:0000256" key="1">
    <source>
        <dbReference type="SAM" id="MobiDB-lite"/>
    </source>
</evidence>
<reference evidence="2" key="1">
    <citation type="submission" date="2020-11" db="EMBL/GenBank/DDBJ databases">
        <authorList>
            <consortium name="DOE Joint Genome Institute"/>
            <person name="Ahrendt S."/>
            <person name="Riley R."/>
            <person name="Andreopoulos W."/>
            <person name="LaButti K."/>
            <person name="Pangilinan J."/>
            <person name="Ruiz-duenas F.J."/>
            <person name="Barrasa J.M."/>
            <person name="Sanchez-Garcia M."/>
            <person name="Camarero S."/>
            <person name="Miyauchi S."/>
            <person name="Serrano A."/>
            <person name="Linde D."/>
            <person name="Babiker R."/>
            <person name="Drula E."/>
            <person name="Ayuso-Fernandez I."/>
            <person name="Pacheco R."/>
            <person name="Padilla G."/>
            <person name="Ferreira P."/>
            <person name="Barriuso J."/>
            <person name="Kellner H."/>
            <person name="Castanera R."/>
            <person name="Alfaro M."/>
            <person name="Ramirez L."/>
            <person name="Pisabarro A.G."/>
            <person name="Kuo A."/>
            <person name="Tritt A."/>
            <person name="Lipzen A."/>
            <person name="He G."/>
            <person name="Yan M."/>
            <person name="Ng V."/>
            <person name="Cullen D."/>
            <person name="Martin F."/>
            <person name="Rosso M.-N."/>
            <person name="Henrissat B."/>
            <person name="Hibbett D."/>
            <person name="Martinez A.T."/>
            <person name="Grigoriev I.V."/>
        </authorList>
    </citation>
    <scope>NUCLEOTIDE SEQUENCE</scope>
    <source>
        <strain evidence="2">AH 44721</strain>
    </source>
</reference>
<feature type="region of interest" description="Disordered" evidence="1">
    <location>
        <begin position="1548"/>
        <end position="1624"/>
    </location>
</feature>
<feature type="compositionally biased region" description="Polar residues" evidence="1">
    <location>
        <begin position="342"/>
        <end position="358"/>
    </location>
</feature>
<feature type="compositionally biased region" description="Basic and acidic residues" evidence="1">
    <location>
        <begin position="464"/>
        <end position="505"/>
    </location>
</feature>
<organism evidence="2 3">
    <name type="scientific">Gymnopilus junonius</name>
    <name type="common">Spectacular rustgill mushroom</name>
    <name type="synonym">Gymnopilus spectabilis subsp. junonius</name>
    <dbReference type="NCBI Taxonomy" id="109634"/>
    <lineage>
        <taxon>Eukaryota</taxon>
        <taxon>Fungi</taxon>
        <taxon>Dikarya</taxon>
        <taxon>Basidiomycota</taxon>
        <taxon>Agaricomycotina</taxon>
        <taxon>Agaricomycetes</taxon>
        <taxon>Agaricomycetidae</taxon>
        <taxon>Agaricales</taxon>
        <taxon>Agaricineae</taxon>
        <taxon>Hymenogastraceae</taxon>
        <taxon>Gymnopilus</taxon>
    </lineage>
</organism>
<protein>
    <submittedName>
        <fullName evidence="2">Uncharacterized protein</fullName>
    </submittedName>
</protein>
<accession>A0A9P5NJF2</accession>
<feature type="region of interest" description="Disordered" evidence="1">
    <location>
        <begin position="1279"/>
        <end position="1304"/>
    </location>
</feature>
<feature type="compositionally biased region" description="Basic and acidic residues" evidence="1">
    <location>
        <begin position="528"/>
        <end position="537"/>
    </location>
</feature>
<comment type="caution">
    <text evidence="2">The sequence shown here is derived from an EMBL/GenBank/DDBJ whole genome shotgun (WGS) entry which is preliminary data.</text>
</comment>
<feature type="region of interest" description="Disordered" evidence="1">
    <location>
        <begin position="143"/>
        <end position="258"/>
    </location>
</feature>
<feature type="compositionally biased region" description="Pro residues" evidence="1">
    <location>
        <begin position="1229"/>
        <end position="1241"/>
    </location>
</feature>